<dbReference type="Proteomes" id="UP000663860">
    <property type="component" value="Unassembled WGS sequence"/>
</dbReference>
<dbReference type="EMBL" id="CAJNOE010000631">
    <property type="protein sequence ID" value="CAF1294578.1"/>
    <property type="molecule type" value="Genomic_DNA"/>
</dbReference>
<evidence type="ECO:0000313" key="6">
    <source>
        <dbReference type="Proteomes" id="UP000663860"/>
    </source>
</evidence>
<keyword evidence="1" id="KW-0812">Transmembrane</keyword>
<dbReference type="Proteomes" id="UP000663891">
    <property type="component" value="Unassembled WGS sequence"/>
</dbReference>
<evidence type="ECO:0000313" key="2">
    <source>
        <dbReference type="EMBL" id="CAF1294578.1"/>
    </source>
</evidence>
<evidence type="ECO:0000313" key="4">
    <source>
        <dbReference type="EMBL" id="CAF1382943.1"/>
    </source>
</evidence>
<dbReference type="EMBL" id="CAJOBB010000475">
    <property type="protein sequence ID" value="CAF3687986.1"/>
    <property type="molecule type" value="Genomic_DNA"/>
</dbReference>
<keyword evidence="1" id="KW-1133">Transmembrane helix</keyword>
<feature type="transmembrane region" description="Helical" evidence="1">
    <location>
        <begin position="46"/>
        <end position="70"/>
    </location>
</feature>
<evidence type="ECO:0000256" key="1">
    <source>
        <dbReference type="SAM" id="Phobius"/>
    </source>
</evidence>
<evidence type="ECO:0000313" key="5">
    <source>
        <dbReference type="EMBL" id="CAF3687986.1"/>
    </source>
</evidence>
<reference evidence="2" key="1">
    <citation type="submission" date="2021-02" db="EMBL/GenBank/DDBJ databases">
        <authorList>
            <person name="Nowell W R."/>
        </authorList>
    </citation>
    <scope>NUCLEOTIDE SEQUENCE</scope>
</reference>
<dbReference type="Proteomes" id="UP000663845">
    <property type="component" value="Unassembled WGS sequence"/>
</dbReference>
<sequence>MIIFGLWAIRNIRSLRRGRIIPESSASKTIVDNNGICSTSSKDRQLALILIMDISIYTPFSLLFASFLIYQQITK</sequence>
<protein>
    <submittedName>
        <fullName evidence="2">Uncharacterized protein</fullName>
    </submittedName>
</protein>
<dbReference type="Proteomes" id="UP000663868">
    <property type="component" value="Unassembled WGS sequence"/>
</dbReference>
<name>A0A815D8S0_9BILA</name>
<comment type="caution">
    <text evidence="2">The sequence shown here is derived from an EMBL/GenBank/DDBJ whole genome shotgun (WGS) entry which is preliminary data.</text>
</comment>
<proteinExistence type="predicted"/>
<gene>
    <name evidence="2" type="ORF">IZO911_LOCUS33708</name>
    <name evidence="3" type="ORF">JYZ213_LOCUS36252</name>
    <name evidence="5" type="ORF">KXQ929_LOCUS10146</name>
    <name evidence="4" type="ORF">VCS650_LOCUS35509</name>
</gene>
<accession>A0A815D8S0</accession>
<dbReference type="AlphaFoldDB" id="A0A815D8S0"/>
<evidence type="ECO:0000313" key="3">
    <source>
        <dbReference type="EMBL" id="CAF1373407.1"/>
    </source>
</evidence>
<organism evidence="2 6">
    <name type="scientific">Adineta steineri</name>
    <dbReference type="NCBI Taxonomy" id="433720"/>
    <lineage>
        <taxon>Eukaryota</taxon>
        <taxon>Metazoa</taxon>
        <taxon>Spiralia</taxon>
        <taxon>Gnathifera</taxon>
        <taxon>Rotifera</taxon>
        <taxon>Eurotatoria</taxon>
        <taxon>Bdelloidea</taxon>
        <taxon>Adinetida</taxon>
        <taxon>Adinetidae</taxon>
        <taxon>Adineta</taxon>
    </lineage>
</organism>
<dbReference type="EMBL" id="CAJNOG010000864">
    <property type="protein sequence ID" value="CAF1373407.1"/>
    <property type="molecule type" value="Genomic_DNA"/>
</dbReference>
<dbReference type="EMBL" id="CAJNON010000809">
    <property type="protein sequence ID" value="CAF1382943.1"/>
    <property type="molecule type" value="Genomic_DNA"/>
</dbReference>
<keyword evidence="1" id="KW-0472">Membrane</keyword>